<gene>
    <name evidence="2" type="ORF">DVH24_016745</name>
</gene>
<dbReference type="Proteomes" id="UP000290289">
    <property type="component" value="Chromosome 15"/>
</dbReference>
<dbReference type="PANTHER" id="PTHR43096:SF36">
    <property type="entry name" value="CHAPERONE PROTEIN DNAJ 1, MITOCHONDRIAL"/>
    <property type="match status" value="1"/>
</dbReference>
<dbReference type="SUPFAM" id="SSF57938">
    <property type="entry name" value="DnaJ/Hsp40 cysteine-rich domain"/>
    <property type="match status" value="1"/>
</dbReference>
<dbReference type="AlphaFoldDB" id="A0A498HYD2"/>
<accession>A0A498HYD2</accession>
<keyword evidence="3" id="KW-1185">Reference proteome</keyword>
<sequence>MLSSPRIEKNMCERRNDCKLESLWQKNCIRMYLIFHNADGHGYPLNAKTKVCPTCRGIGREYCLSCRGVGIVEGVRQVDEDPIFSRDGADLYVDSSISFTQAILGGTVEVPTLSGKIEVKIPKGVQPGQHLVLRGKGN</sequence>
<feature type="domain" description="Chaperone DnaJ C-terminal" evidence="1">
    <location>
        <begin position="77"/>
        <end position="137"/>
    </location>
</feature>
<dbReference type="SUPFAM" id="SSF49493">
    <property type="entry name" value="HSP40/DnaJ peptide-binding domain"/>
    <property type="match status" value="1"/>
</dbReference>
<protein>
    <recommendedName>
        <fullName evidence="1">Chaperone DnaJ C-terminal domain-containing protein</fullName>
    </recommendedName>
</protein>
<evidence type="ECO:0000313" key="3">
    <source>
        <dbReference type="Proteomes" id="UP000290289"/>
    </source>
</evidence>
<dbReference type="GO" id="GO:0005737">
    <property type="term" value="C:cytoplasm"/>
    <property type="evidence" value="ECO:0007669"/>
    <property type="project" value="TreeGrafter"/>
</dbReference>
<evidence type="ECO:0000259" key="1">
    <source>
        <dbReference type="Pfam" id="PF01556"/>
    </source>
</evidence>
<dbReference type="EMBL" id="RDQH01000341">
    <property type="protein sequence ID" value="RXH73923.1"/>
    <property type="molecule type" value="Genomic_DNA"/>
</dbReference>
<dbReference type="CDD" id="cd10747">
    <property type="entry name" value="DnaJ_C"/>
    <property type="match status" value="1"/>
</dbReference>
<reference evidence="2 3" key="1">
    <citation type="submission" date="2018-10" db="EMBL/GenBank/DDBJ databases">
        <title>A high-quality apple genome assembly.</title>
        <authorList>
            <person name="Hu J."/>
        </authorList>
    </citation>
    <scope>NUCLEOTIDE SEQUENCE [LARGE SCALE GENOMIC DNA]</scope>
    <source>
        <strain evidence="3">cv. HFTH1</strain>
        <tissue evidence="2">Young leaf</tissue>
    </source>
</reference>
<dbReference type="GO" id="GO:0051082">
    <property type="term" value="F:unfolded protein binding"/>
    <property type="evidence" value="ECO:0007669"/>
    <property type="project" value="InterPro"/>
</dbReference>
<dbReference type="GO" id="GO:0042026">
    <property type="term" value="P:protein refolding"/>
    <property type="evidence" value="ECO:0007669"/>
    <property type="project" value="TreeGrafter"/>
</dbReference>
<organism evidence="2 3">
    <name type="scientific">Malus domestica</name>
    <name type="common">Apple</name>
    <name type="synonym">Pyrus malus</name>
    <dbReference type="NCBI Taxonomy" id="3750"/>
    <lineage>
        <taxon>Eukaryota</taxon>
        <taxon>Viridiplantae</taxon>
        <taxon>Streptophyta</taxon>
        <taxon>Embryophyta</taxon>
        <taxon>Tracheophyta</taxon>
        <taxon>Spermatophyta</taxon>
        <taxon>Magnoliopsida</taxon>
        <taxon>eudicotyledons</taxon>
        <taxon>Gunneridae</taxon>
        <taxon>Pentapetalae</taxon>
        <taxon>rosids</taxon>
        <taxon>fabids</taxon>
        <taxon>Rosales</taxon>
        <taxon>Rosaceae</taxon>
        <taxon>Amygdaloideae</taxon>
        <taxon>Maleae</taxon>
        <taxon>Malus</taxon>
    </lineage>
</organism>
<dbReference type="PANTHER" id="PTHR43096">
    <property type="entry name" value="DNAJ HOMOLOG 1, MITOCHONDRIAL-RELATED"/>
    <property type="match status" value="1"/>
</dbReference>
<dbReference type="STRING" id="3750.A0A498HYD2"/>
<evidence type="ECO:0000313" key="2">
    <source>
        <dbReference type="EMBL" id="RXH73923.1"/>
    </source>
</evidence>
<name>A0A498HYD2_MALDO</name>
<dbReference type="Pfam" id="PF01556">
    <property type="entry name" value="DnaJ_C"/>
    <property type="match status" value="1"/>
</dbReference>
<proteinExistence type="predicted"/>
<dbReference type="InterPro" id="IPR036410">
    <property type="entry name" value="HSP_DnaJ_Cys-rich_dom_sf"/>
</dbReference>
<dbReference type="InterPro" id="IPR008971">
    <property type="entry name" value="HSP40/DnaJ_pept-bd"/>
</dbReference>
<dbReference type="InterPro" id="IPR002939">
    <property type="entry name" value="DnaJ_C"/>
</dbReference>
<comment type="caution">
    <text evidence="2">The sequence shown here is derived from an EMBL/GenBank/DDBJ whole genome shotgun (WGS) entry which is preliminary data.</text>
</comment>
<dbReference type="Gene3D" id="2.60.260.20">
    <property type="entry name" value="Urease metallochaperone UreE, N-terminal domain"/>
    <property type="match status" value="1"/>
</dbReference>